<evidence type="ECO:0000313" key="3">
    <source>
        <dbReference type="Proteomes" id="UP000499080"/>
    </source>
</evidence>
<keyword evidence="3" id="KW-1185">Reference proteome</keyword>
<accession>A0A4Y2BE13</accession>
<dbReference type="Proteomes" id="UP000499080">
    <property type="component" value="Unassembled WGS sequence"/>
</dbReference>
<reference evidence="2 3" key="1">
    <citation type="journal article" date="2019" name="Sci. Rep.">
        <title>Orb-weaving spider Araneus ventricosus genome elucidates the spidroin gene catalogue.</title>
        <authorList>
            <person name="Kono N."/>
            <person name="Nakamura H."/>
            <person name="Ohtoshi R."/>
            <person name="Moran D.A.P."/>
            <person name="Shinohara A."/>
            <person name="Yoshida Y."/>
            <person name="Fujiwara M."/>
            <person name="Mori M."/>
            <person name="Tomita M."/>
            <person name="Arakawa K."/>
        </authorList>
    </citation>
    <scope>NUCLEOTIDE SEQUENCE [LARGE SCALE GENOMIC DNA]</scope>
</reference>
<sequence>VRDDDDGRGGDGHDVHDDGGRGGHGDDALFLMHFQEY</sequence>
<dbReference type="EMBL" id="BGPR01000065">
    <property type="protein sequence ID" value="GBL89536.1"/>
    <property type="molecule type" value="Genomic_DNA"/>
</dbReference>
<comment type="caution">
    <text evidence="2">The sequence shown here is derived from an EMBL/GenBank/DDBJ whole genome shotgun (WGS) entry which is preliminary data.</text>
</comment>
<evidence type="ECO:0000313" key="2">
    <source>
        <dbReference type="EMBL" id="GBL89536.1"/>
    </source>
</evidence>
<evidence type="ECO:0000256" key="1">
    <source>
        <dbReference type="SAM" id="MobiDB-lite"/>
    </source>
</evidence>
<dbReference type="AlphaFoldDB" id="A0A4Y2BE13"/>
<feature type="non-terminal residue" evidence="2">
    <location>
        <position position="1"/>
    </location>
</feature>
<gene>
    <name evidence="2" type="ORF">AVEN_87869_1</name>
</gene>
<proteinExistence type="predicted"/>
<organism evidence="2 3">
    <name type="scientific">Araneus ventricosus</name>
    <name type="common">Orbweaver spider</name>
    <name type="synonym">Epeira ventricosa</name>
    <dbReference type="NCBI Taxonomy" id="182803"/>
    <lineage>
        <taxon>Eukaryota</taxon>
        <taxon>Metazoa</taxon>
        <taxon>Ecdysozoa</taxon>
        <taxon>Arthropoda</taxon>
        <taxon>Chelicerata</taxon>
        <taxon>Arachnida</taxon>
        <taxon>Araneae</taxon>
        <taxon>Araneomorphae</taxon>
        <taxon>Entelegynae</taxon>
        <taxon>Araneoidea</taxon>
        <taxon>Araneidae</taxon>
        <taxon>Araneus</taxon>
    </lineage>
</organism>
<feature type="region of interest" description="Disordered" evidence="1">
    <location>
        <begin position="1"/>
        <end position="27"/>
    </location>
</feature>
<name>A0A4Y2BE13_ARAVE</name>
<protein>
    <submittedName>
        <fullName evidence="2">Uncharacterized protein</fullName>
    </submittedName>
</protein>